<dbReference type="STRING" id="1265861.BCAMP_06670"/>
<evidence type="ECO:0000259" key="11">
    <source>
        <dbReference type="PROSITE" id="PS51144"/>
    </source>
</evidence>
<reference evidence="12 13" key="1">
    <citation type="submission" date="2012-12" db="EMBL/GenBank/DDBJ databases">
        <title>Novel taxa of Listeriaceae from agricultural environments in the United States.</title>
        <authorList>
            <person name="den Bakker H.C."/>
            <person name="Allred A."/>
            <person name="Warchocki S."/>
            <person name="Wright E.M."/>
            <person name="Burrell A."/>
            <person name="Nightingale K.K."/>
            <person name="Kephart D."/>
            <person name="Wiedmann M."/>
        </authorList>
    </citation>
    <scope>NUCLEOTIDE SEQUENCE [LARGE SCALE GENOMIC DNA]</scope>
    <source>
        <strain evidence="12 13">FSL F6-1037</strain>
    </source>
</reference>
<comment type="similarity">
    <text evidence="3 10">Belongs to the alpha-carbonic anhydrase family.</text>
</comment>
<dbReference type="InterPro" id="IPR023561">
    <property type="entry name" value="Carbonic_anhydrase_a-class"/>
</dbReference>
<dbReference type="PANTHER" id="PTHR18952">
    <property type="entry name" value="CARBONIC ANHYDRASE"/>
    <property type="match status" value="1"/>
</dbReference>
<dbReference type="Gene3D" id="3.10.200.10">
    <property type="entry name" value="Alpha carbonic anhydrase"/>
    <property type="match status" value="1"/>
</dbReference>
<evidence type="ECO:0000313" key="12">
    <source>
        <dbReference type="EMBL" id="EUJ39864.1"/>
    </source>
</evidence>
<dbReference type="RefSeq" id="WP_035314495.1">
    <property type="nucleotide sequence ID" value="NZ_AODH01000023.1"/>
</dbReference>
<dbReference type="InterPro" id="IPR041891">
    <property type="entry name" value="Alpha_CA_prokaryot-like"/>
</dbReference>
<dbReference type="GO" id="GO:0008270">
    <property type="term" value="F:zinc ion binding"/>
    <property type="evidence" value="ECO:0007669"/>
    <property type="project" value="UniProtKB-UniRule"/>
</dbReference>
<evidence type="ECO:0000256" key="7">
    <source>
        <dbReference type="ARBA" id="ARBA00022833"/>
    </source>
</evidence>
<dbReference type="InterPro" id="IPR036398">
    <property type="entry name" value="CA_dom_sf"/>
</dbReference>
<evidence type="ECO:0000256" key="4">
    <source>
        <dbReference type="ARBA" id="ARBA00012925"/>
    </source>
</evidence>
<dbReference type="EC" id="4.2.1.1" evidence="4 10"/>
<dbReference type="CDD" id="cd03124">
    <property type="entry name" value="alpha_CA_prokaryotic_like"/>
    <property type="match status" value="1"/>
</dbReference>
<evidence type="ECO:0000256" key="2">
    <source>
        <dbReference type="ARBA" id="ARBA00002904"/>
    </source>
</evidence>
<dbReference type="Pfam" id="PF00194">
    <property type="entry name" value="Carb_anhydrase"/>
    <property type="match status" value="1"/>
</dbReference>
<keyword evidence="6 10" id="KW-0479">Metal-binding</keyword>
<evidence type="ECO:0000256" key="6">
    <source>
        <dbReference type="ARBA" id="ARBA00022723"/>
    </source>
</evidence>
<dbReference type="SMART" id="SM01057">
    <property type="entry name" value="Carb_anhydrase"/>
    <property type="match status" value="1"/>
</dbReference>
<dbReference type="EMBL" id="AODH01000023">
    <property type="protein sequence ID" value="EUJ39864.1"/>
    <property type="molecule type" value="Genomic_DNA"/>
</dbReference>
<dbReference type="PROSITE" id="PS51144">
    <property type="entry name" value="ALPHA_CA_2"/>
    <property type="match status" value="1"/>
</dbReference>
<evidence type="ECO:0000256" key="5">
    <source>
        <dbReference type="ARBA" id="ARBA00014628"/>
    </source>
</evidence>
<evidence type="ECO:0000256" key="10">
    <source>
        <dbReference type="RuleBase" id="RU367011"/>
    </source>
</evidence>
<dbReference type="AlphaFoldDB" id="W7CKB6"/>
<feature type="domain" description="Alpha-carbonic anhydrase" evidence="11">
    <location>
        <begin position="7"/>
        <end position="236"/>
    </location>
</feature>
<dbReference type="PANTHER" id="PTHR18952:SF265">
    <property type="entry name" value="CARBONIC ANHYDRASE"/>
    <property type="match status" value="1"/>
</dbReference>
<evidence type="ECO:0000256" key="3">
    <source>
        <dbReference type="ARBA" id="ARBA00010718"/>
    </source>
</evidence>
<dbReference type="GO" id="GO:0004089">
    <property type="term" value="F:carbonate dehydratase activity"/>
    <property type="evidence" value="ECO:0007669"/>
    <property type="project" value="UniProtKB-UniRule"/>
</dbReference>
<dbReference type="PATRIC" id="fig|1265861.3.peg.1322"/>
<dbReference type="SUPFAM" id="SSF51069">
    <property type="entry name" value="Carbonic anhydrase"/>
    <property type="match status" value="1"/>
</dbReference>
<organism evidence="12 13">
    <name type="scientific">Brochothrix campestris FSL F6-1037</name>
    <dbReference type="NCBI Taxonomy" id="1265861"/>
    <lineage>
        <taxon>Bacteria</taxon>
        <taxon>Bacillati</taxon>
        <taxon>Bacillota</taxon>
        <taxon>Bacilli</taxon>
        <taxon>Bacillales</taxon>
        <taxon>Listeriaceae</taxon>
        <taxon>Brochothrix</taxon>
    </lineage>
</organism>
<protein>
    <recommendedName>
        <fullName evidence="5 10">Carbonic anhydrase</fullName>
        <ecNumber evidence="4 10">4.2.1.1</ecNumber>
    </recommendedName>
</protein>
<evidence type="ECO:0000256" key="9">
    <source>
        <dbReference type="ARBA" id="ARBA00048348"/>
    </source>
</evidence>
<comment type="function">
    <text evidence="2 10">Reversible hydration of carbon dioxide.</text>
</comment>
<dbReference type="Proteomes" id="UP000019243">
    <property type="component" value="Unassembled WGS sequence"/>
</dbReference>
<dbReference type="PROSITE" id="PS00162">
    <property type="entry name" value="ALPHA_CA_1"/>
    <property type="match status" value="1"/>
</dbReference>
<keyword evidence="7 10" id="KW-0862">Zinc</keyword>
<dbReference type="InterPro" id="IPR018338">
    <property type="entry name" value="Carbonic_anhydrase_a-class_CS"/>
</dbReference>
<keyword evidence="13" id="KW-1185">Reference proteome</keyword>
<evidence type="ECO:0000313" key="13">
    <source>
        <dbReference type="Proteomes" id="UP000019243"/>
    </source>
</evidence>
<comment type="cofactor">
    <cofactor evidence="1 10">
        <name>Zn(2+)</name>
        <dbReference type="ChEBI" id="CHEBI:29105"/>
    </cofactor>
</comment>
<proteinExistence type="inferred from homology"/>
<dbReference type="InterPro" id="IPR001148">
    <property type="entry name" value="CA_dom"/>
</dbReference>
<name>W7CKB6_9LIST</name>
<sequence>MGIQQIKQWTYKLDGTGSTDWGDLCEAFAIAKTGLAQSPINIERADALTAVSVLPVTYHYTNLTFDCEMKGDRVFHAYPQENTNYLTYRGVKYHLTNWHMHMPSEHQMDGFHYPLEGHLVHTNEQGGVIVRAFFMKIGERDNRLLAGLAEQWQLAQSEGKKGSWQFNPATLIADSRETIYVYDGSLTTPPTLECVTWMVRKRPMIISHEQYTAFVNLLNGSNRPVQPLNGRIVSKY</sequence>
<comment type="catalytic activity">
    <reaction evidence="9 10">
        <text>hydrogencarbonate + H(+) = CO2 + H2O</text>
        <dbReference type="Rhea" id="RHEA:10748"/>
        <dbReference type="ChEBI" id="CHEBI:15377"/>
        <dbReference type="ChEBI" id="CHEBI:15378"/>
        <dbReference type="ChEBI" id="CHEBI:16526"/>
        <dbReference type="ChEBI" id="CHEBI:17544"/>
        <dbReference type="EC" id="4.2.1.1"/>
    </reaction>
</comment>
<dbReference type="OrthoDB" id="5327615at2"/>
<gene>
    <name evidence="12" type="ORF">BCAMP_06670</name>
</gene>
<evidence type="ECO:0000256" key="1">
    <source>
        <dbReference type="ARBA" id="ARBA00001947"/>
    </source>
</evidence>
<keyword evidence="8 10" id="KW-0456">Lyase</keyword>
<comment type="caution">
    <text evidence="12">The sequence shown here is derived from an EMBL/GenBank/DDBJ whole genome shotgun (WGS) entry which is preliminary data.</text>
</comment>
<accession>W7CKB6</accession>
<evidence type="ECO:0000256" key="8">
    <source>
        <dbReference type="ARBA" id="ARBA00023239"/>
    </source>
</evidence>